<organism evidence="1 2">
    <name type="scientific">Oxynema aestuarii AP17</name>
    <dbReference type="NCBI Taxonomy" id="2064643"/>
    <lineage>
        <taxon>Bacteria</taxon>
        <taxon>Bacillati</taxon>
        <taxon>Cyanobacteriota</taxon>
        <taxon>Cyanophyceae</taxon>
        <taxon>Oscillatoriophycideae</taxon>
        <taxon>Oscillatoriales</taxon>
        <taxon>Oscillatoriaceae</taxon>
        <taxon>Oxynema</taxon>
        <taxon>Oxynema aestuarii</taxon>
    </lineage>
</organism>
<proteinExistence type="predicted"/>
<protein>
    <submittedName>
        <fullName evidence="1">Sucrase ferredoxin</fullName>
    </submittedName>
</protein>
<dbReference type="EMBL" id="CP051167">
    <property type="protein sequence ID" value="QIZ73394.1"/>
    <property type="molecule type" value="Genomic_DNA"/>
</dbReference>
<dbReference type="InterPro" id="IPR009737">
    <property type="entry name" value="Aim32/Apd1-like"/>
</dbReference>
<gene>
    <name evidence="1" type="ORF">HCG48_24630</name>
</gene>
<dbReference type="KEGG" id="oxy:HCG48_24630"/>
<sequence length="320" mass="37190">MSEFFCSDLARQSGIFLGGTARHYETYFLIECPPPWTSYDLDSRQIPENLRALGDRFYRRSQPITRRILLIYNPAYFQPDRRRVIIYHKPQGFANRYERYEFFVSDLAEVAPAIERFLKTHSLELENSNSQGQDLLICTHGQNDRCCARYGKPLYYKALKMSDRCDLANLRIWQTSHIGGHHLAPTAIDFPQGRYYGHLDLNRLQTILTRSGSILDLYSVYRGWGLLPNTVQVLEKELLKQWGWDGLNYAVQFRSLKAGDRVELDVRDSRGAIVTYQADITLDSEQHFTLPGSCCQTYQVESQPWKIENLIKTISQSNRL</sequence>
<dbReference type="PIRSF" id="PIRSF035042">
    <property type="entry name" value="UCP035042_thirdx"/>
    <property type="match status" value="1"/>
</dbReference>
<dbReference type="SUPFAM" id="SSF52833">
    <property type="entry name" value="Thioredoxin-like"/>
    <property type="match status" value="1"/>
</dbReference>
<dbReference type="CDD" id="cd03062">
    <property type="entry name" value="TRX_Fd_Sucrase"/>
    <property type="match status" value="1"/>
</dbReference>
<dbReference type="InterPro" id="IPR036249">
    <property type="entry name" value="Thioredoxin-like_sf"/>
</dbReference>
<name>A0A6H1U3H9_9CYAN</name>
<evidence type="ECO:0000313" key="1">
    <source>
        <dbReference type="EMBL" id="QIZ73394.1"/>
    </source>
</evidence>
<dbReference type="AlphaFoldDB" id="A0A6H1U3H9"/>
<keyword evidence="2" id="KW-1185">Reference proteome</keyword>
<accession>A0A6H1U3H9</accession>
<dbReference type="InterPro" id="IPR010350">
    <property type="entry name" value="Aim32/Apd1-like_bac"/>
</dbReference>
<reference evidence="1 2" key="1">
    <citation type="submission" date="2020-04" db="EMBL/GenBank/DDBJ databases">
        <authorList>
            <person name="Basu S."/>
            <person name="Maruthanayagam V."/>
            <person name="Chakraborty S."/>
            <person name="Pramanik A."/>
            <person name="Mukherjee J."/>
            <person name="Brink B."/>
        </authorList>
    </citation>
    <scope>NUCLEOTIDE SEQUENCE [LARGE SCALE GENOMIC DNA]</scope>
    <source>
        <strain evidence="1 2">AP17</strain>
    </source>
</reference>
<evidence type="ECO:0000313" key="2">
    <source>
        <dbReference type="Proteomes" id="UP000500857"/>
    </source>
</evidence>
<dbReference type="Proteomes" id="UP000500857">
    <property type="component" value="Chromosome"/>
</dbReference>
<dbReference type="Gene3D" id="3.40.30.10">
    <property type="entry name" value="Glutaredoxin"/>
    <property type="match status" value="1"/>
</dbReference>
<dbReference type="RefSeq" id="WP_168571540.1">
    <property type="nucleotide sequence ID" value="NZ_CP051167.1"/>
</dbReference>
<dbReference type="Pfam" id="PF06999">
    <property type="entry name" value="Suc_Fer-like"/>
    <property type="match status" value="1"/>
</dbReference>